<organism evidence="1 2">
    <name type="scientific">Streptomyces kanasensis</name>
    <dbReference type="NCBI Taxonomy" id="936756"/>
    <lineage>
        <taxon>Bacteria</taxon>
        <taxon>Bacillati</taxon>
        <taxon>Actinomycetota</taxon>
        <taxon>Actinomycetes</taxon>
        <taxon>Kitasatosporales</taxon>
        <taxon>Streptomycetaceae</taxon>
        <taxon>Streptomyces</taxon>
    </lineage>
</organism>
<dbReference type="EMBL" id="LNSV01000135">
    <property type="protein sequence ID" value="KUH35502.1"/>
    <property type="molecule type" value="Genomic_DNA"/>
</dbReference>
<name>A0A100Y0L8_9ACTN</name>
<accession>A0A100Y0L8</accession>
<proteinExistence type="predicted"/>
<comment type="caution">
    <text evidence="1">The sequence shown here is derived from an EMBL/GenBank/DDBJ whole genome shotgun (WGS) entry which is preliminary data.</text>
</comment>
<gene>
    <name evidence="1" type="ORF">ATE80_28865</name>
</gene>
<dbReference type="Proteomes" id="UP000054011">
    <property type="component" value="Unassembled WGS sequence"/>
</dbReference>
<dbReference type="AlphaFoldDB" id="A0A100Y0L8"/>
<reference evidence="1 2" key="1">
    <citation type="submission" date="2015-11" db="EMBL/GenBank/DDBJ databases">
        <title>Genome-wide analysis reveals the secondary metabolome in Streptomyces kanasensis ZX01.</title>
        <authorList>
            <person name="Zhang G."/>
            <person name="Han L."/>
            <person name="Feng J."/>
            <person name="Zhang X."/>
        </authorList>
    </citation>
    <scope>NUCLEOTIDE SEQUENCE [LARGE SCALE GENOMIC DNA]</scope>
    <source>
        <strain evidence="1 2">ZX01</strain>
    </source>
</reference>
<evidence type="ECO:0000313" key="2">
    <source>
        <dbReference type="Proteomes" id="UP000054011"/>
    </source>
</evidence>
<evidence type="ECO:0000313" key="1">
    <source>
        <dbReference type="EMBL" id="KUH35502.1"/>
    </source>
</evidence>
<dbReference type="STRING" id="936756.ATE80_28865"/>
<protein>
    <submittedName>
        <fullName evidence="1">Uncharacterized protein</fullName>
    </submittedName>
</protein>
<sequence length="114" mass="12895">MTPERFRVGEGRCRTVVIELDGILRLVPAHATGEPAGRMETTRAFYADSLFGECPVPVAMRLHRPTADTDPRLITVDDLAERWVMGFDVWCNQQRYRITAFYPVGAPSPYFGHP</sequence>
<keyword evidence="2" id="KW-1185">Reference proteome</keyword>